<dbReference type="Pfam" id="PF02798">
    <property type="entry name" value="GST_N"/>
    <property type="match status" value="1"/>
</dbReference>
<keyword evidence="7" id="KW-1185">Reference proteome</keyword>
<dbReference type="PROSITE" id="PS50404">
    <property type="entry name" value="GST_NTER"/>
    <property type="match status" value="1"/>
</dbReference>
<protein>
    <recommendedName>
        <fullName evidence="4">Glutathione S-transferase</fullName>
        <ecNumber evidence="4">2.5.1.18</ecNumber>
    </recommendedName>
</protein>
<accession>A0AAD5CY10</accession>
<evidence type="ECO:0000256" key="3">
    <source>
        <dbReference type="ARBA" id="ARBA00047960"/>
    </source>
</evidence>
<comment type="function">
    <text evidence="4">Is involved in the conjugation of reduced glutathione to a wide number of exogenous and endogenous hydrophobic electrophiles.</text>
</comment>
<name>A0AAD5CY10_AMBAR</name>
<dbReference type="InterPro" id="IPR040079">
    <property type="entry name" value="Glutathione_S-Trfase"/>
</dbReference>
<dbReference type="EC" id="2.5.1.18" evidence="4"/>
<dbReference type="CDD" id="cd03058">
    <property type="entry name" value="GST_N_Tau"/>
    <property type="match status" value="1"/>
</dbReference>
<dbReference type="GO" id="GO:0004364">
    <property type="term" value="F:glutathione transferase activity"/>
    <property type="evidence" value="ECO:0007669"/>
    <property type="project" value="UniProtKB-UniRule"/>
</dbReference>
<dbReference type="PANTHER" id="PTHR11260">
    <property type="entry name" value="GLUTATHIONE S-TRANSFERASE, GST, SUPERFAMILY, GST DOMAIN CONTAINING"/>
    <property type="match status" value="1"/>
</dbReference>
<dbReference type="Proteomes" id="UP001206925">
    <property type="component" value="Unassembled WGS sequence"/>
</dbReference>
<dbReference type="SFLD" id="SFLDG01152">
    <property type="entry name" value="Main.3:_Omega-_and_Tau-like"/>
    <property type="match status" value="1"/>
</dbReference>
<proteinExistence type="inferred from homology"/>
<dbReference type="Gene3D" id="1.20.1050.10">
    <property type="match status" value="2"/>
</dbReference>
<dbReference type="PANTHER" id="PTHR11260:SF676">
    <property type="entry name" value="GLUTATHIONE S-TRANSFERASE U8"/>
    <property type="match status" value="1"/>
</dbReference>
<dbReference type="AlphaFoldDB" id="A0AAD5CY10"/>
<feature type="domain" description="GST N-terminal" evidence="5">
    <location>
        <begin position="4"/>
        <end position="83"/>
    </location>
</feature>
<dbReference type="GO" id="GO:0006749">
    <property type="term" value="P:glutathione metabolic process"/>
    <property type="evidence" value="ECO:0007669"/>
    <property type="project" value="InterPro"/>
</dbReference>
<dbReference type="Gene3D" id="3.40.30.10">
    <property type="entry name" value="Glutaredoxin"/>
    <property type="match status" value="1"/>
</dbReference>
<gene>
    <name evidence="6" type="ORF">M8C21_021232</name>
</gene>
<dbReference type="InterPro" id="IPR036249">
    <property type="entry name" value="Thioredoxin-like_sf"/>
</dbReference>
<sequence length="194" mass="22229">MMTDEVKLYGLWRSPFVCRVKIALNIKGIKYEFIEEDLDNKSAELLKYNPVYKKVPVLVHNGNPISESLVIIEYIDEVWKGVPILPQDAYEKAQARFWAKFINDTCIPALYKAIGSHGEEQDVVEANKQLQFLENELNVKGVVEEVLGIELANKDKFPKIIEWSDNYIKCQAVKDGLPPRETLLAFLKNLFGKV</sequence>
<dbReference type="EMBL" id="JAMZMK010006235">
    <property type="protein sequence ID" value="KAI7750014.1"/>
    <property type="molecule type" value="Genomic_DNA"/>
</dbReference>
<comment type="similarity">
    <text evidence="2">Belongs to the GST superfamily. Tau family.</text>
</comment>
<comment type="catalytic activity">
    <reaction evidence="3 4">
        <text>RX + glutathione = an S-substituted glutathione + a halide anion + H(+)</text>
        <dbReference type="Rhea" id="RHEA:16437"/>
        <dbReference type="ChEBI" id="CHEBI:15378"/>
        <dbReference type="ChEBI" id="CHEBI:16042"/>
        <dbReference type="ChEBI" id="CHEBI:17792"/>
        <dbReference type="ChEBI" id="CHEBI:57925"/>
        <dbReference type="ChEBI" id="CHEBI:90779"/>
        <dbReference type="EC" id="2.5.1.18"/>
    </reaction>
</comment>
<evidence type="ECO:0000313" key="7">
    <source>
        <dbReference type="Proteomes" id="UP001206925"/>
    </source>
</evidence>
<evidence type="ECO:0000256" key="4">
    <source>
        <dbReference type="RuleBase" id="RU369102"/>
    </source>
</evidence>
<dbReference type="SFLD" id="SFLDG00358">
    <property type="entry name" value="Main_(cytGST)"/>
    <property type="match status" value="1"/>
</dbReference>
<keyword evidence="1 4" id="KW-0808">Transferase</keyword>
<organism evidence="6 7">
    <name type="scientific">Ambrosia artemisiifolia</name>
    <name type="common">Common ragweed</name>
    <dbReference type="NCBI Taxonomy" id="4212"/>
    <lineage>
        <taxon>Eukaryota</taxon>
        <taxon>Viridiplantae</taxon>
        <taxon>Streptophyta</taxon>
        <taxon>Embryophyta</taxon>
        <taxon>Tracheophyta</taxon>
        <taxon>Spermatophyta</taxon>
        <taxon>Magnoliopsida</taxon>
        <taxon>eudicotyledons</taxon>
        <taxon>Gunneridae</taxon>
        <taxon>Pentapetalae</taxon>
        <taxon>asterids</taxon>
        <taxon>campanulids</taxon>
        <taxon>Asterales</taxon>
        <taxon>Asteraceae</taxon>
        <taxon>Asteroideae</taxon>
        <taxon>Heliantheae alliance</taxon>
        <taxon>Heliantheae</taxon>
        <taxon>Ambrosia</taxon>
    </lineage>
</organism>
<evidence type="ECO:0000313" key="6">
    <source>
        <dbReference type="EMBL" id="KAI7750014.1"/>
    </source>
</evidence>
<dbReference type="FunFam" id="3.40.30.10:FF:000044">
    <property type="entry name" value="Glutathione S-transferase GSTU6"/>
    <property type="match status" value="1"/>
</dbReference>
<dbReference type="InterPro" id="IPR045073">
    <property type="entry name" value="Omega/Tau-like"/>
</dbReference>
<dbReference type="InterPro" id="IPR004045">
    <property type="entry name" value="Glutathione_S-Trfase_N"/>
</dbReference>
<evidence type="ECO:0000259" key="5">
    <source>
        <dbReference type="PROSITE" id="PS50404"/>
    </source>
</evidence>
<keyword evidence="4" id="KW-0963">Cytoplasm</keyword>
<dbReference type="InterPro" id="IPR036282">
    <property type="entry name" value="Glutathione-S-Trfase_C_sf"/>
</dbReference>
<comment type="caution">
    <text evidence="6">The sequence shown here is derived from an EMBL/GenBank/DDBJ whole genome shotgun (WGS) entry which is preliminary data.</text>
</comment>
<dbReference type="SFLD" id="SFLDS00019">
    <property type="entry name" value="Glutathione_Transferase_(cytos"/>
    <property type="match status" value="1"/>
</dbReference>
<evidence type="ECO:0000256" key="1">
    <source>
        <dbReference type="ARBA" id="ARBA00022679"/>
    </source>
</evidence>
<comment type="subcellular location">
    <subcellularLocation>
        <location evidence="4">Cytoplasm</location>
        <location evidence="4">Cytosol</location>
    </subcellularLocation>
</comment>
<dbReference type="SUPFAM" id="SSF52833">
    <property type="entry name" value="Thioredoxin-like"/>
    <property type="match status" value="1"/>
</dbReference>
<dbReference type="InterPro" id="IPR045074">
    <property type="entry name" value="GST_C_Tau"/>
</dbReference>
<reference evidence="6" key="1">
    <citation type="submission" date="2022-06" db="EMBL/GenBank/DDBJ databases">
        <title>Uncovering the hologenomic basis of an extraordinary plant invasion.</title>
        <authorList>
            <person name="Bieker V.C."/>
            <person name="Martin M.D."/>
            <person name="Gilbert T."/>
            <person name="Hodgins K."/>
            <person name="Battlay P."/>
            <person name="Petersen B."/>
            <person name="Wilson J."/>
        </authorList>
    </citation>
    <scope>NUCLEOTIDE SEQUENCE</scope>
    <source>
        <strain evidence="6">AA19_3_7</strain>
        <tissue evidence="6">Leaf</tissue>
    </source>
</reference>
<evidence type="ECO:0000256" key="2">
    <source>
        <dbReference type="ARBA" id="ARBA00025743"/>
    </source>
</evidence>
<dbReference type="CDD" id="cd03185">
    <property type="entry name" value="GST_C_Tau"/>
    <property type="match status" value="1"/>
</dbReference>
<dbReference type="SUPFAM" id="SSF47616">
    <property type="entry name" value="GST C-terminal domain-like"/>
    <property type="match status" value="1"/>
</dbReference>
<dbReference type="GO" id="GO:0005829">
    <property type="term" value="C:cytosol"/>
    <property type="evidence" value="ECO:0007669"/>
    <property type="project" value="UniProtKB-SubCell"/>
</dbReference>